<dbReference type="Gene3D" id="1.20.200.10">
    <property type="entry name" value="Fumarase/aspartase (Central domain)"/>
    <property type="match status" value="1"/>
</dbReference>
<evidence type="ECO:0000256" key="1">
    <source>
        <dbReference type="ARBA" id="ARBA00034772"/>
    </source>
</evidence>
<dbReference type="PRINTS" id="PR00149">
    <property type="entry name" value="FUMRATELYASE"/>
</dbReference>
<dbReference type="OrthoDB" id="9768878at2"/>
<dbReference type="PANTHER" id="PTHR43172">
    <property type="entry name" value="ADENYLOSUCCINATE LYASE"/>
    <property type="match status" value="1"/>
</dbReference>
<dbReference type="AlphaFoldDB" id="A0A2T0VWS3"/>
<dbReference type="InterPro" id="IPR022761">
    <property type="entry name" value="Fumarate_lyase_N"/>
</dbReference>
<evidence type="ECO:0000313" key="4">
    <source>
        <dbReference type="Proteomes" id="UP000238007"/>
    </source>
</evidence>
<comment type="caution">
    <text evidence="3">The sequence shown here is derived from an EMBL/GenBank/DDBJ whole genome shotgun (WGS) entry which is preliminary data.</text>
</comment>
<dbReference type="Pfam" id="PF00206">
    <property type="entry name" value="Lyase_1"/>
    <property type="match status" value="1"/>
</dbReference>
<gene>
    <name evidence="3" type="ORF">CLV80_109128</name>
</gene>
<dbReference type="NCBIfam" id="NF004631">
    <property type="entry name" value="PRK05975.1"/>
    <property type="match status" value="1"/>
</dbReference>
<dbReference type="InterPro" id="IPR000362">
    <property type="entry name" value="Fumarate_lyase_fam"/>
</dbReference>
<evidence type="ECO:0000259" key="2">
    <source>
        <dbReference type="Pfam" id="PF00206"/>
    </source>
</evidence>
<sequence length="352" mass="37052">MTDVFNHPWLSGLLSDAEASAIFGPDRQLAHMMAFEVAFTRALGRAGVVAEDVATTVADQLAGFTPDIADLQVGSGRDGLPVPALVAQLKALAGDNAKAVHSGATSQDVIDTALALSVQEFNALLRKRLTGLVAALRNLIAQFGENQMMGRTRMQAAVPITVADRLETWVQPLEAHQERLAQIQPRVECLQLGGAAGNRAALGENATAIAADMAQQLGLQNPERAWHAMRDGIAEYAGLLSLISGSLGKMGQDVCLMAQQGVGEIGMDGGGGSSAMPHKQNPVLAELLVTLARFNATQVAGIHNAMIHEQERSGAAWTLEWMILPQMALATARSLSAAKTLSDQITRIGTAA</sequence>
<name>A0A2T0VWS3_9RHOB</name>
<dbReference type="GO" id="GO:0016853">
    <property type="term" value="F:isomerase activity"/>
    <property type="evidence" value="ECO:0007669"/>
    <property type="project" value="UniProtKB-KW"/>
</dbReference>
<dbReference type="InterPro" id="IPR020557">
    <property type="entry name" value="Fumarate_lyase_CS"/>
</dbReference>
<dbReference type="SUPFAM" id="SSF48557">
    <property type="entry name" value="L-aspartase-like"/>
    <property type="match status" value="1"/>
</dbReference>
<dbReference type="EMBL" id="PVTP01000009">
    <property type="protein sequence ID" value="PRY76328.1"/>
    <property type="molecule type" value="Genomic_DNA"/>
</dbReference>
<dbReference type="PRINTS" id="PR00145">
    <property type="entry name" value="ARGSUCLYASE"/>
</dbReference>
<reference evidence="3 4" key="1">
    <citation type="submission" date="2018-03" db="EMBL/GenBank/DDBJ databases">
        <title>Genomic Encyclopedia of Archaeal and Bacterial Type Strains, Phase II (KMG-II): from individual species to whole genera.</title>
        <authorList>
            <person name="Goeker M."/>
        </authorList>
    </citation>
    <scope>NUCLEOTIDE SEQUENCE [LARGE SCALE GENOMIC DNA]</scope>
    <source>
        <strain evidence="3 4">DSM 101533</strain>
    </source>
</reference>
<dbReference type="InterPro" id="IPR008948">
    <property type="entry name" value="L-Aspartase-like"/>
</dbReference>
<protein>
    <submittedName>
        <fullName evidence="3">3-carboxy-cis,cis-muconate cycloisomerase</fullName>
    </submittedName>
</protein>
<feature type="domain" description="Fumarate lyase N-terminal" evidence="2">
    <location>
        <begin position="35"/>
        <end position="292"/>
    </location>
</feature>
<dbReference type="Proteomes" id="UP000238007">
    <property type="component" value="Unassembled WGS sequence"/>
</dbReference>
<comment type="similarity">
    <text evidence="1">Belongs to the class-II fumarase/aspartase family.</text>
</comment>
<proteinExistence type="inferred from homology"/>
<keyword evidence="3" id="KW-0413">Isomerase</keyword>
<organism evidence="3 4">
    <name type="scientific">Yoonia maritima</name>
    <dbReference type="NCBI Taxonomy" id="1435347"/>
    <lineage>
        <taxon>Bacteria</taxon>
        <taxon>Pseudomonadati</taxon>
        <taxon>Pseudomonadota</taxon>
        <taxon>Alphaproteobacteria</taxon>
        <taxon>Rhodobacterales</taxon>
        <taxon>Paracoccaceae</taxon>
        <taxon>Yoonia</taxon>
    </lineage>
</organism>
<accession>A0A2T0VWS3</accession>
<dbReference type="GO" id="GO:0016829">
    <property type="term" value="F:lyase activity"/>
    <property type="evidence" value="ECO:0007669"/>
    <property type="project" value="UniProtKB-ARBA"/>
</dbReference>
<dbReference type="PANTHER" id="PTHR43172:SF2">
    <property type="entry name" value="ADENYLOSUCCINATE LYASE C-TERMINAL DOMAIN-CONTAINING PROTEIN"/>
    <property type="match status" value="1"/>
</dbReference>
<keyword evidence="4" id="KW-1185">Reference proteome</keyword>
<evidence type="ECO:0000313" key="3">
    <source>
        <dbReference type="EMBL" id="PRY76328.1"/>
    </source>
</evidence>
<dbReference type="PROSITE" id="PS00163">
    <property type="entry name" value="FUMARATE_LYASES"/>
    <property type="match status" value="1"/>
</dbReference>
<dbReference type="RefSeq" id="WP_106358435.1">
    <property type="nucleotide sequence ID" value="NZ_PVTP01000009.1"/>
</dbReference>